<dbReference type="RefSeq" id="WP_109904806.1">
    <property type="nucleotide sequence ID" value="NZ_QGLE01000004.1"/>
</dbReference>
<dbReference type="EMBL" id="QGLE01000004">
    <property type="protein sequence ID" value="PWR24207.1"/>
    <property type="molecule type" value="Genomic_DNA"/>
</dbReference>
<proteinExistence type="predicted"/>
<name>A0A317EAR3_9PROT</name>
<dbReference type="Pfam" id="PF13560">
    <property type="entry name" value="HTH_31"/>
    <property type="match status" value="1"/>
</dbReference>
<dbReference type="OrthoDB" id="3782725at2"/>
<sequence length="79" mass="8260">MITPIQSKMARAAVDWGIRDLARAAKVGIATVTRFENGQGVPNPATLAAIRTALESAGVIFIEQNGEGPGVRLRKGASD</sequence>
<evidence type="ECO:0000259" key="1">
    <source>
        <dbReference type="PROSITE" id="PS50943"/>
    </source>
</evidence>
<evidence type="ECO:0000313" key="3">
    <source>
        <dbReference type="Proteomes" id="UP000245461"/>
    </source>
</evidence>
<dbReference type="Gene3D" id="1.10.260.40">
    <property type="entry name" value="lambda repressor-like DNA-binding domains"/>
    <property type="match status" value="1"/>
</dbReference>
<dbReference type="InterPro" id="IPR010982">
    <property type="entry name" value="Lambda_DNA-bd_dom_sf"/>
</dbReference>
<comment type="caution">
    <text evidence="2">The sequence shown here is derived from an EMBL/GenBank/DDBJ whole genome shotgun (WGS) entry which is preliminary data.</text>
</comment>
<dbReference type="Proteomes" id="UP000245461">
    <property type="component" value="Unassembled WGS sequence"/>
</dbReference>
<feature type="domain" description="HTH cro/C1-type" evidence="1">
    <location>
        <begin position="8"/>
        <end position="61"/>
    </location>
</feature>
<gene>
    <name evidence="2" type="ORF">DKG74_08800</name>
</gene>
<dbReference type="GO" id="GO:0003677">
    <property type="term" value="F:DNA binding"/>
    <property type="evidence" value="ECO:0007669"/>
    <property type="project" value="InterPro"/>
</dbReference>
<dbReference type="PROSITE" id="PS50943">
    <property type="entry name" value="HTH_CROC1"/>
    <property type="match status" value="1"/>
</dbReference>
<dbReference type="InterPro" id="IPR001387">
    <property type="entry name" value="Cro/C1-type_HTH"/>
</dbReference>
<organism evidence="2 3">
    <name type="scientific">Zavarzinia aquatilis</name>
    <dbReference type="NCBI Taxonomy" id="2211142"/>
    <lineage>
        <taxon>Bacteria</taxon>
        <taxon>Pseudomonadati</taxon>
        <taxon>Pseudomonadota</taxon>
        <taxon>Alphaproteobacteria</taxon>
        <taxon>Rhodospirillales</taxon>
        <taxon>Zavarziniaceae</taxon>
        <taxon>Zavarzinia</taxon>
    </lineage>
</organism>
<accession>A0A317EAR3</accession>
<reference evidence="2 3" key="1">
    <citation type="submission" date="2018-05" db="EMBL/GenBank/DDBJ databases">
        <title>Zavarzinia sp. HR-AS.</title>
        <authorList>
            <person name="Lee Y."/>
            <person name="Jeon C.O."/>
        </authorList>
    </citation>
    <scope>NUCLEOTIDE SEQUENCE [LARGE SCALE GENOMIC DNA]</scope>
    <source>
        <strain evidence="2 3">HR-AS</strain>
    </source>
</reference>
<dbReference type="AlphaFoldDB" id="A0A317EAR3"/>
<protein>
    <submittedName>
        <fullName evidence="2">Transcriptional regulator</fullName>
    </submittedName>
</protein>
<evidence type="ECO:0000313" key="2">
    <source>
        <dbReference type="EMBL" id="PWR24207.1"/>
    </source>
</evidence>
<keyword evidence="3" id="KW-1185">Reference proteome</keyword>
<dbReference type="CDD" id="cd00093">
    <property type="entry name" value="HTH_XRE"/>
    <property type="match status" value="1"/>
</dbReference>
<dbReference type="SUPFAM" id="SSF47413">
    <property type="entry name" value="lambda repressor-like DNA-binding domains"/>
    <property type="match status" value="1"/>
</dbReference>